<dbReference type="Pfam" id="PF21867">
    <property type="entry name" value="vRNAP_dom_2"/>
    <property type="match status" value="1"/>
</dbReference>
<feature type="domain" description="Virion DNA-directed RNA polymerase" evidence="3">
    <location>
        <begin position="1267"/>
        <end position="1387"/>
    </location>
</feature>
<accession>A0A858MSI7</accession>
<feature type="region of interest" description="Disordered" evidence="1">
    <location>
        <begin position="845"/>
        <end position="873"/>
    </location>
</feature>
<protein>
    <submittedName>
        <fullName evidence="5">Virion-associated RNA polymerase</fullName>
    </submittedName>
</protein>
<dbReference type="Gene3D" id="6.10.140.1360">
    <property type="match status" value="1"/>
</dbReference>
<feature type="domain" description="Bacteriophage N4 RNA polymerase helical" evidence="4">
    <location>
        <begin position="1571"/>
        <end position="1765"/>
    </location>
</feature>
<feature type="domain" description="Virion DNA-directed RNA polymerase" evidence="2">
    <location>
        <begin position="1864"/>
        <end position="2019"/>
    </location>
</feature>
<evidence type="ECO:0000259" key="2">
    <source>
        <dbReference type="Pfam" id="PF21769"/>
    </source>
</evidence>
<organism evidence="5 6">
    <name type="scientific">Agrobacterium phage OLIVR1</name>
    <dbReference type="NCBI Taxonomy" id="2723769"/>
    <lineage>
        <taxon>Viruses</taxon>
        <taxon>Duplodnaviria</taxon>
        <taxon>Heunggongvirae</taxon>
        <taxon>Uroviricota</taxon>
        <taxon>Caudoviricetes</taxon>
        <taxon>Schitoviridae</taxon>
        <taxon>Oliverunavirus</taxon>
        <taxon>Oliverunavirus OLIVR1</taxon>
    </lineage>
</organism>
<dbReference type="Proteomes" id="UP000671973">
    <property type="component" value="Segment"/>
</dbReference>
<keyword evidence="6" id="KW-1185">Reference proteome</keyword>
<evidence type="ECO:0000313" key="5">
    <source>
        <dbReference type="EMBL" id="QIW87281.1"/>
    </source>
</evidence>
<dbReference type="Pfam" id="PF21769">
    <property type="entry name" value="vRNAP_dom"/>
    <property type="match status" value="1"/>
</dbReference>
<dbReference type="Gene3D" id="1.20.140.110">
    <property type="match status" value="1"/>
</dbReference>
<dbReference type="EMBL" id="MT234338">
    <property type="protein sequence ID" value="QIW87281.1"/>
    <property type="molecule type" value="Genomic_DNA"/>
</dbReference>
<dbReference type="Gene3D" id="3.30.70.2440">
    <property type="match status" value="1"/>
</dbReference>
<dbReference type="Gene3D" id="6.10.140.1370">
    <property type="match status" value="1"/>
</dbReference>
<name>A0A858MSI7_9CAUD</name>
<dbReference type="InterPro" id="IPR054062">
    <property type="entry name" value="vRNAP_dom2"/>
</dbReference>
<dbReference type="InterPro" id="IPR049432">
    <property type="entry name" value="vRNAP_dom"/>
</dbReference>
<reference evidence="5 6" key="1">
    <citation type="submission" date="2020-03" db="EMBL/GenBank/DDBJ databases">
        <authorList>
            <person name="Holtappels D."/>
            <person name="Bomans J.P.J."/>
            <person name="Lavigne R."/>
            <person name="Wagemans J."/>
        </authorList>
    </citation>
    <scope>NUCLEOTIDE SEQUENCE [LARGE SCALE GENOMIC DNA]</scope>
    <source>
        <strain evidence="5 6">OLIVR1</strain>
    </source>
</reference>
<evidence type="ECO:0000313" key="6">
    <source>
        <dbReference type="Proteomes" id="UP000671973"/>
    </source>
</evidence>
<dbReference type="Pfam" id="PF21894">
    <property type="entry name" value="N4_RNAP_helical"/>
    <property type="match status" value="1"/>
</dbReference>
<dbReference type="InterPro" id="IPR053805">
    <property type="entry name" value="N4_RNAP_helical"/>
</dbReference>
<proteinExistence type="predicted"/>
<evidence type="ECO:0000259" key="3">
    <source>
        <dbReference type="Pfam" id="PF21867"/>
    </source>
</evidence>
<sequence>MADNQFLNDLTSITKSVTSPDAAASMNLARMRGNDVATQNTILQDRAALSPLDFQNKYGLPTTQAVDRLDVSAASLRSLMSTARTDGEQASDIGSNIGIGLLNSAGGAVTLGARLLGPQAAQAVAQTVDADAKYLQSQQTEAMRTQRKLAGMASELDKSDNDAQYEKDADKDGSFVAELRSFGRGASDAAYRLYENPTMLEAGLSEGVGSILASAPTGGMLNTFAKVGKNIASVGARETALKASSSIPLAIGVMEGGASYSQVVNEVLDMSHEDLMKNSSSYRGLVNAGLSPDEARSMVADNAGLKSASIQGPLAAATGNLVARFEGSPLASQGIRHALSNMGREGLEEGIQSLTGEAAQNVGIQQNADETRRIGENLGAATAEGAILGLGAAGALQASGAVPRSAAKGIMSGVNSVIGAVARRGERIAAAEAAKSPVSLENVTAEVETARAEAPVVAEGLREIAASAPMDQQATANAYIQRVQDATTISRDELKRLSPAQLQQMNTDYNGQAPDRLMAVVSMARIASDVNQSQEERAAAALFIADQVRDTQNLFEERPEFLDEAQSDERFAAFDNYATTLNKITQIPQVVEALNFAANTDIIPDIDISDNNISNPEVQQAARNIAGQADHHPQNVNPDMAEKVLLQSDKGNVVLTELEKAKIKAAVAMQRVGQAYAKEVGEVLEREDTKTGNTLAPRPSEIVTRQIEVAGGNQPWQRSMEQHVRGIGEAASIGNQALLANRSMALNMFAQSMANKVAALAQSAAGGKGEKIKYVSAGPNNQWLPVDKQYTAAVHLNNERSVEFAKQVHAEATALAMLANNMSEIYPDLQMPRIEVPSLVLDQKAPPVEQESRQEASQEPKAETPTPVQEAPVEAPVVETATEQVEQLTPEVDMEQVIADEKIEQEGKKARRAAEAARSVEAVEEVDTEVRDDTETRYPRLLNIGDGEGQNQFHKAYRVPKTEKSRLTRLINPINELRDLLATPRLLVEFMGKDVPYTPDGSNIDALDKLLSKGTDIIRAMNARFNTKEGKKLLAAIQAGKPANRWREGRNLNIMDRTESGVRYNKQLVQNAVLAGINQAINGEKQKAKLDGSDIADIVGIPMDQVTPEMVDQFNQGQSLDEFKSALADKIIDYWGVDKNPNADDTQVIGIAQGVAAEVIHGLDAAGLIQVGYTTTEKGRVVPVGSPIMLNYSDAQGNPQFFSQSRIHFDNRSETLQAVFADLGVGAKLLDDIVLTGGSKALGVHIGQPSGEIPRTQLRSMVENAPQQREALAAAASIPYLPNLTMFNFMEKFGYENFQKFMGGMTYEPGTLHPVHEKSVEGKNRTLKYSYDSIMAHMKELAAYAAKSGTVLNEVPTFFDFNMSKVGRMQMQGGNTPQSDKLWREIIMPTRTILDMTNPADEQAFWMTVAQGLGIKTEKVYRDVAVQQAKDKINNDYSDIITDIIEWLDNGRGDLPSDLADRIIATMGSDASMHGLHGLVSVANLFKARTDGSDVTQFEHFNYLEADGKTNGPIMTVALFASRMSGDVIRILRKGGIFLGEQDRSLNDHISSGRDTADLYESTTVSTGGFMDAFRETHSGNPKVIDRLNTLQRVMSALDANITLENDKDGNPTLKLKRGVTKNPLTISIYGSGIDGIAGKVATALLDTIYEKMSEGLVSGANLNDLTYNGFNNDLGQLLGETLNVNPKGEIEFHAAKGNDKSPAGVMSPKQYNALKSHVRVLFVDQMHKGIEDQILRHVNPSTQALQKATQLQSIFLTAAYQEAVYSTMLEKRNDPEFRQGDWLSQNDQKAIFKNISKLAAIIKTGTQNFFISGSEKSNIVPSVKFTGQDGKEFTVRAPETFGEAMDGTLGSPAYMFGPSPAGVKGVPSMVIGTGDGMIMQHMFAKGKPFNSLPVFDGINFSGKDMDAGSRKANEGVYEAMLANPMRAIADAFNTFLANDPVSMLLEGDNIDEVRQFIVDEVSKTVAGKRTLKGEDILTAEQIRNELISIADTLNELAMETDARNIVLREMSLSVDQMASAESPFSTEGTLATSLDADEMADIFNSRFEQVLADLKAGKDTAPAIEESSNAVLESLMDTTTPSESGTRIATIPSLMIWLDNAAKDLSTDQKTMMSSALQSLKNTGYRIVFGTRDQLNQYEATNYPEQYVSSDYLGKIVPETRHIYVTNITGETLLHELIHAATLDKVIGYYDNAVGLDGSDRDAVRRIEGLMGEWVVQSTEADSENLNTARASATNQVAGYIQQGNTALAVNEFMAWTLSNQELIKGAKKVSVKNPLFRIVGDALNALKTLIFGQRGPAVSDDIYSNLRFNTRILMKTPTPTELLRKDVRKAALFQSVSFGSNQRLTDLRNRFVAKVSEYLVDPTDPVGYRGRELDVAAAEVNAADVLASRVAGAFNMDAQAVSTFETIHTAMALETSLNPNALSRVQSIYKKVIDVLKVEDLMSDPLSTHPAVRASAQNKFDVITGAYLAKTDKLGRSDRLSTFLSLAMVDEGFRKFLATVDLPKNEQDMAGTTDAYLDNMGNNVLDNLTQRFAGDAGSKNVQEALDKLSIKMSEVAAADNLFFEQYTSGGMDKLDNFLKDNINKLSDKVIDVTNDVIKGSANKLVQNSARVVRFAATLANETTATEAVKGITSALNQTENLTVLREFVNEIVGRTKENASVFDMISEVRSAVQQTRQQFREKLPQQLASKFKRPLTAQTKTELFHGLAKTDAAALFERFGVQGTLDLISDDARLKAQISTLEGSISSLAPTRVKHLLAKSRQLATYMNTGNYGNNLLRNATAIAHLFGEIGQARKVDAELVKQIDALVSMYAIEQLDPHMRTNLSELVRNESEGMNYLLSYLVGTRSDEMSNVNTGNARINNYKGYVPSLAQQGVSLIVANDRRMGELAQRGYRPVGPYLGSTADNSRVSRSYYYAPVSGRATYNQGVLQTVHQTANGVQPGTGYSLENVSGRITDPTKIAQITRLIKNQKPTSEPLLPVYNEDGQIIAYERAMDPAMNAYLNKSTDLLDMAGVWRGRQVEEKLAQVYNDKLISNLSDIWNAAKKEKRTGEFVDLGTSTDPIHVDTWKLIPDSVRAEIKNKFGKDGFMVRRDMINDAVGFRSASVGDLWTGDTRISDATAKRVSDIAMGIFGKDAYQKLVGFERSLQNIVTELKVLIVVKSVVVPVSNALSNVYQLMHRGVPLRAIYNGMTQKTTETNDYVKRRVQEVQLDADLKAAQGRNDSVAIRKISNKIEAIRDSYKRMSIWPLIEAGEFSAITEGGVSNDDLKLSSIIDRATKYIPDGLRTPYRYGVLTKDTALYKGMAKAVQYSDFLAKAVLYDDLTKRQKMSKEEALGRINEEFVNYNRYAGRVRNYTESIGLIWFWAFKIRSLKIAVSMIRENPARSLLMGFMPPSLPLVGNVGDPISDNILTVALEGRLDNSIGPSTGLRAPTLNPWYALFK</sequence>
<evidence type="ECO:0000256" key="1">
    <source>
        <dbReference type="SAM" id="MobiDB-lite"/>
    </source>
</evidence>
<evidence type="ECO:0000259" key="4">
    <source>
        <dbReference type="Pfam" id="PF21894"/>
    </source>
</evidence>
<feature type="compositionally biased region" description="Basic and acidic residues" evidence="1">
    <location>
        <begin position="850"/>
        <end position="862"/>
    </location>
</feature>
<gene>
    <name evidence="5" type="ORF">Ab1vBOLIVR1_gp86c</name>
</gene>